<evidence type="ECO:0000256" key="3">
    <source>
        <dbReference type="ARBA" id="ARBA00022553"/>
    </source>
</evidence>
<dbReference type="InterPro" id="IPR014030">
    <property type="entry name" value="Ketoacyl_synth_N"/>
</dbReference>
<dbReference type="InterPro" id="IPR016035">
    <property type="entry name" value="Acyl_Trfase/lysoPLipase"/>
</dbReference>
<dbReference type="GO" id="GO:0005886">
    <property type="term" value="C:plasma membrane"/>
    <property type="evidence" value="ECO:0007669"/>
    <property type="project" value="TreeGrafter"/>
</dbReference>
<dbReference type="InterPro" id="IPR018201">
    <property type="entry name" value="Ketoacyl_synth_AS"/>
</dbReference>
<dbReference type="SMART" id="SM00826">
    <property type="entry name" value="PKS_DH"/>
    <property type="match status" value="1"/>
</dbReference>
<dbReference type="Gene3D" id="3.40.47.10">
    <property type="match status" value="1"/>
</dbReference>
<dbReference type="EMBL" id="JACHEM010000005">
    <property type="protein sequence ID" value="MBB6436032.1"/>
    <property type="molecule type" value="Genomic_DNA"/>
</dbReference>
<dbReference type="SMART" id="SM00827">
    <property type="entry name" value="PKS_AT"/>
    <property type="match status" value="1"/>
</dbReference>
<feature type="domain" description="Carrier" evidence="10">
    <location>
        <begin position="2389"/>
        <end position="2466"/>
    </location>
</feature>
<evidence type="ECO:0000256" key="7">
    <source>
        <dbReference type="ARBA" id="ARBA00023268"/>
    </source>
</evidence>
<dbReference type="InterPro" id="IPR057326">
    <property type="entry name" value="KR_dom"/>
</dbReference>
<dbReference type="PROSITE" id="PS52019">
    <property type="entry name" value="PKS_MFAS_DH"/>
    <property type="match status" value="1"/>
</dbReference>
<gene>
    <name evidence="14" type="ORF">HNQ79_002495</name>
</gene>
<comment type="caution">
    <text evidence="14">The sequence shown here is derived from an EMBL/GenBank/DDBJ whole genome shotgun (WGS) entry which is preliminary data.</text>
</comment>
<feature type="domain" description="PKS/mFAS DH" evidence="13">
    <location>
        <begin position="892"/>
        <end position="1165"/>
    </location>
</feature>
<dbReference type="InterPro" id="IPR013154">
    <property type="entry name" value="ADH-like_N"/>
</dbReference>
<evidence type="ECO:0000256" key="8">
    <source>
        <dbReference type="ARBA" id="ARBA00023315"/>
    </source>
</evidence>
<dbReference type="InterPro" id="IPR036291">
    <property type="entry name" value="NAD(P)-bd_dom_sf"/>
</dbReference>
<dbReference type="InterPro" id="IPR013217">
    <property type="entry name" value="Methyltransf_12"/>
</dbReference>
<dbReference type="Pfam" id="PF00698">
    <property type="entry name" value="Acyl_transf_1"/>
    <property type="match status" value="1"/>
</dbReference>
<dbReference type="InterPro" id="IPR016036">
    <property type="entry name" value="Malonyl_transacylase_ACP-bd"/>
</dbReference>
<dbReference type="SUPFAM" id="SSF53901">
    <property type="entry name" value="Thiolase-like"/>
    <property type="match status" value="1"/>
</dbReference>
<dbReference type="InterPro" id="IPR013149">
    <property type="entry name" value="ADH-like_C"/>
</dbReference>
<dbReference type="GO" id="GO:0016491">
    <property type="term" value="F:oxidoreductase activity"/>
    <property type="evidence" value="ECO:0007669"/>
    <property type="project" value="InterPro"/>
</dbReference>
<dbReference type="InterPro" id="IPR011032">
    <property type="entry name" value="GroES-like_sf"/>
</dbReference>
<dbReference type="Gene3D" id="3.30.70.3290">
    <property type="match status" value="1"/>
</dbReference>
<keyword evidence="3" id="KW-0597">Phosphoprotein</keyword>
<sequence length="2468" mass="261140">MAVVGIGLRLPGGIVSMNGLWRVLDKGLDVVSEVPADRFDPDRFTDSAPDRAGKSYTAAGGFLTDVASFDADYFGISPKEAGKIDPQQRLLLECSVEALNDAAIAPSTIAGGDCAVVMGLSAHDYADLGHRRPRSMNAYTMSGGAACNAANRVSYFFDLHGPSTAVDTACASALTAIHQGCEILRSGQSSLVLAGGVNVLLAPGNYVGFSQASMLSPTGRCRPFSASADGFVRSEGAGVLVLKPLAAAIADGDRVHAVIEASGVNSDGRTAGLSLPNPEAQAHLLSQVYEQAHIDPRHLAYLEAHGTGTQAGDPVECMALGKALGSRRDGELLPIGSVKSNLGHLEAASGIPSVLKAMLVLRERRIPATLHAEPANGNIDFAEMGLEPVVAARPLAALSRPMVGVNSFGFGGANAHVVLAPAPQPAKDAGKPRPRQTLLMVSGHTQAALSAAAAGMADAVESRTEDLYDIAYTATRRRGREDNRVAVLASDARQASAALRAVAVGDAAPSSASAASVSRGVVGFVFAGNASQRPGMGRDLLGSDQDFGNEVRAVSDELEPLLGWSVLAEMRTPQEDRWQLTEVAQPMLFALQAGLTASLAARGINPAATVGHSVGEVAAAYAAGILDRASACRVIAERSRAQGLTAGTGSMAALGLGQEAAQRLLTEPAFRGRLSVAGINSDRDVTVAGESAAMAVLAARAGSEGWYYRELGLNYAFHTPAMDAVRTPLLKALAGLQPRPGRIAMASTVTGASIAGPEADAEYWWRNVREPVLFAEAVRSLTDVAGCDVLVEVGPHPVLGTYLRRITAEHSTSVAVVPSLSRSATGSRALDTTLAHVVATGADIDWDVYFPRPGHVVALPAYPWQRERHWTGEPSWWLQDSAEEENPPVMQHPLLGTRQSAPHPTWHRRLDGAVLPWLADHKVGETVVMPAAAYVDMALASAATGEDSAVEVVGLDIPRALPLPLDDPDMDIHLHSQVARDGKFTVASRTSDSTEWTIHAEARTRPLLRVPPAALELDAVRARIARTLTSEELYSACASAGLPYGPAFQVLSEVSVGESEVLARYNSRSTPDGHAAHPTILDGALQAGMPLLTSLDGQPAPYLPARIDVIRSWSTPANDGFIHVKARTLSAREAIWDVTVLDAEGTVSLELLGCHLNRFDTVRPAQDDRLTEALRAAPLAGAPARPAPLPPPAQLVASCAATLDALLTDWQTIDYGTYRTALMDMVSLFFSEALTALLPGRTSFDIPSLIAAGVHRKHTQLLLSLTGIAERCGALAAQGTDRWDVPAIGEHPTGTRAFQDLLRNFPDWGAITHVYGICAQALPAVLRGDEDPLDILFSDTDALAARFYDHARFLQYSNRAATELLRAAVRDWPEDRPLRILEVGAGTGGTTAHLLPHVPPERTTYTYTDVSSVFLPKARARFAAYDFLDYRCLDLESDPSGQGFESGSFDIVVASNVLHATSELDTTVRRLAHLLADNGHLIALECHSNDFLTPVFGLLNSFWRAADTVLRPHGPLLSRADWPALLTSCGFAESAQVGDTTEPGHSDFSVILASRAPRDSPPGRTQVAPAAESRHWLVADLHEDAPSAAFTGQDLLTALTGRTEDPAVVVPASTETSHWTSRLASIDGPADIVLIAGELESSAPQSASENVRYCAVLRALAAACDAAEDRIRPTVWIVVRTPEGPLRFPPAGPRAGTVLWGAARTLANEMSHLTVRKIAVSCAPETPRALDDLLLELTSRTDEDEVVLSGGGRFVPRVRKAAPCPTEVSSEQAYTLGLSAPGLHYRLAWKPMEVPAPGPGQVVVRVRAAALNYRDIMAATGLVPPAQDESRPDITGLGLECSGTVTAVGPGVSTLAPGDRVTGVSLGCFGSHAVTRADRVLPIPEGWTFAEAATVPTVFVTVLHSLQQLARLTAGETILIHGAAGGVGMAALQYSRHVGARVIATAGTPAKRQLLRLMGADHVLDSRSLHFADQVRDLTDGAGVDVVLNSLAGQALVRSLELLKPGGRFVELGKRDFLADSALPLAPFVNNLTFHGVDVTTFLLKPSAEGDALVAELQKNVAAGTFTPLPHLTYPAARIEDAFTCLQHSRHLGKVVVTFDRPVPALPATAAVPLDPDATYLVTGGTGGFGAATARHLAVRGARHLTLVSRRGQDTQGIDELLADLRRLGAQVAVHSADAADPKAMGSIFEQIDLSGRRLGGVIHAAMVLNDAPFTSLTDEQFQAVLHPKLGAGLVLDAATRHRDLDFFVVYSSMSVLVGNSQQAPYVAANLALEALVADRVQRGRRGQAVRFGAISDAGYVQRNQIQSHTDTIGLTPLTAQEALDALDVILADPDSGTVSVGNIQWGKMRTFLPTLNGPRYQDVLPAVEQSAADDHLRRALAAAETEEEALGLAEDALTDILAHVLQTSAEHIDRTRRLDQLGVDSLMAAEITTLVKQRFGRNILTVELTSAQGLAPLARRMLTRASA</sequence>
<evidence type="ECO:0000259" key="13">
    <source>
        <dbReference type="PROSITE" id="PS52019"/>
    </source>
</evidence>
<dbReference type="InterPro" id="IPR049552">
    <property type="entry name" value="PKS_DH_N"/>
</dbReference>
<keyword evidence="8" id="KW-0012">Acyltransferase</keyword>
<dbReference type="CDD" id="cd02440">
    <property type="entry name" value="AdoMet_MTases"/>
    <property type="match status" value="1"/>
</dbReference>
<dbReference type="PROSITE" id="PS00606">
    <property type="entry name" value="KS3_1"/>
    <property type="match status" value="1"/>
</dbReference>
<keyword evidence="5" id="KW-0521">NADP</keyword>
<dbReference type="GO" id="GO:0030151">
    <property type="term" value="F:molybdenum ion binding"/>
    <property type="evidence" value="ECO:0007669"/>
    <property type="project" value="InterPro"/>
</dbReference>
<dbReference type="SUPFAM" id="SSF53335">
    <property type="entry name" value="S-adenosyl-L-methionine-dependent methyltransferases"/>
    <property type="match status" value="1"/>
</dbReference>
<dbReference type="CDD" id="cd00833">
    <property type="entry name" value="PKS"/>
    <property type="match status" value="1"/>
</dbReference>
<evidence type="ECO:0000313" key="15">
    <source>
        <dbReference type="Proteomes" id="UP000540423"/>
    </source>
</evidence>
<dbReference type="GO" id="GO:0008270">
    <property type="term" value="F:zinc ion binding"/>
    <property type="evidence" value="ECO:0007669"/>
    <property type="project" value="InterPro"/>
</dbReference>
<evidence type="ECO:0000259" key="11">
    <source>
        <dbReference type="PROSITE" id="PS51340"/>
    </source>
</evidence>
<feature type="region of interest" description="C-terminal hotdog fold" evidence="9">
    <location>
        <begin position="1025"/>
        <end position="1165"/>
    </location>
</feature>
<dbReference type="CDD" id="cd05274">
    <property type="entry name" value="KR_FAS_SDR_x"/>
    <property type="match status" value="1"/>
</dbReference>
<dbReference type="InterPro" id="IPR016039">
    <property type="entry name" value="Thiolase-like"/>
</dbReference>
<dbReference type="GO" id="GO:0032259">
    <property type="term" value="P:methylation"/>
    <property type="evidence" value="ECO:0007669"/>
    <property type="project" value="UniProtKB-KW"/>
</dbReference>
<dbReference type="Gene3D" id="3.40.50.720">
    <property type="entry name" value="NAD(P)-binding Rossmann-like Domain"/>
    <property type="match status" value="3"/>
</dbReference>
<dbReference type="PROSITE" id="PS51340">
    <property type="entry name" value="MOSC"/>
    <property type="match status" value="1"/>
</dbReference>
<dbReference type="InterPro" id="IPR009081">
    <property type="entry name" value="PP-bd_ACP"/>
</dbReference>
<dbReference type="SUPFAM" id="SSF51735">
    <property type="entry name" value="NAD(P)-binding Rossmann-fold domains"/>
    <property type="match status" value="3"/>
</dbReference>
<dbReference type="PROSITE" id="PS52004">
    <property type="entry name" value="KS3_2"/>
    <property type="match status" value="1"/>
</dbReference>
<dbReference type="GO" id="GO:0008168">
    <property type="term" value="F:methyltransferase activity"/>
    <property type="evidence" value="ECO:0007669"/>
    <property type="project" value="UniProtKB-KW"/>
</dbReference>
<dbReference type="CDD" id="cd05195">
    <property type="entry name" value="enoyl_red"/>
    <property type="match status" value="1"/>
</dbReference>
<dbReference type="Pfam" id="PF08242">
    <property type="entry name" value="Methyltransf_12"/>
    <property type="match status" value="1"/>
</dbReference>
<dbReference type="Pfam" id="PF08659">
    <property type="entry name" value="KR"/>
    <property type="match status" value="1"/>
</dbReference>
<dbReference type="SUPFAM" id="SSF50129">
    <property type="entry name" value="GroES-like"/>
    <property type="match status" value="1"/>
</dbReference>
<feature type="active site" description="Proton donor; for dehydratase activity" evidence="9">
    <location>
        <position position="1082"/>
    </location>
</feature>
<dbReference type="GO" id="GO:0017000">
    <property type="term" value="P:antibiotic biosynthetic process"/>
    <property type="evidence" value="ECO:0007669"/>
    <property type="project" value="UniProtKB-KW"/>
</dbReference>
<evidence type="ECO:0000256" key="9">
    <source>
        <dbReference type="PROSITE-ProRule" id="PRU01363"/>
    </source>
</evidence>
<dbReference type="GO" id="GO:0071770">
    <property type="term" value="P:DIM/DIP cell wall layer assembly"/>
    <property type="evidence" value="ECO:0007669"/>
    <property type="project" value="TreeGrafter"/>
</dbReference>
<evidence type="ECO:0000259" key="12">
    <source>
        <dbReference type="PROSITE" id="PS52004"/>
    </source>
</evidence>
<dbReference type="SMART" id="SM00822">
    <property type="entry name" value="PKS_KR"/>
    <property type="match status" value="1"/>
</dbReference>
<dbReference type="Gene3D" id="3.90.180.10">
    <property type="entry name" value="Medium-chain alcohol dehydrogenases, catalytic domain"/>
    <property type="match status" value="1"/>
</dbReference>
<dbReference type="SUPFAM" id="SSF52151">
    <property type="entry name" value="FabD/lysophospholipase-like"/>
    <property type="match status" value="1"/>
</dbReference>
<dbReference type="Proteomes" id="UP000540423">
    <property type="component" value="Unassembled WGS sequence"/>
</dbReference>
<dbReference type="Gene3D" id="3.40.366.10">
    <property type="entry name" value="Malonyl-Coenzyme A Acyl Carrier Protein, domain 2"/>
    <property type="match status" value="1"/>
</dbReference>
<feature type="active site" description="Proton acceptor; for dehydratase activity" evidence="9">
    <location>
        <position position="921"/>
    </location>
</feature>
<dbReference type="FunFam" id="3.40.50.720:FF:000209">
    <property type="entry name" value="Polyketide synthase Pks12"/>
    <property type="match status" value="1"/>
</dbReference>
<dbReference type="Pfam" id="PF00109">
    <property type="entry name" value="ketoacyl-synt"/>
    <property type="match status" value="1"/>
</dbReference>
<dbReference type="GO" id="GO:0004312">
    <property type="term" value="F:fatty acid synthase activity"/>
    <property type="evidence" value="ECO:0007669"/>
    <property type="project" value="TreeGrafter"/>
</dbReference>
<dbReference type="InterPro" id="IPR049900">
    <property type="entry name" value="PKS_mFAS_DH"/>
</dbReference>
<dbReference type="PANTHER" id="PTHR43775">
    <property type="entry name" value="FATTY ACID SYNTHASE"/>
    <property type="match status" value="1"/>
</dbReference>
<dbReference type="InterPro" id="IPR006162">
    <property type="entry name" value="Ppantetheine_attach_site"/>
</dbReference>
<evidence type="ECO:0000256" key="6">
    <source>
        <dbReference type="ARBA" id="ARBA00023194"/>
    </source>
</evidence>
<dbReference type="GO" id="GO:0004315">
    <property type="term" value="F:3-oxoacyl-[acyl-carrier-protein] synthase activity"/>
    <property type="evidence" value="ECO:0007669"/>
    <property type="project" value="InterPro"/>
</dbReference>
<proteinExistence type="predicted"/>
<keyword evidence="6" id="KW-0045">Antibiotic biosynthesis</keyword>
<dbReference type="SMART" id="SM00825">
    <property type="entry name" value="PKS_KS"/>
    <property type="match status" value="1"/>
</dbReference>
<evidence type="ECO:0000313" key="14">
    <source>
        <dbReference type="EMBL" id="MBB6436032.1"/>
    </source>
</evidence>
<evidence type="ECO:0000256" key="2">
    <source>
        <dbReference type="ARBA" id="ARBA00022450"/>
    </source>
</evidence>
<dbReference type="Gene3D" id="1.10.1200.10">
    <property type="entry name" value="ACP-like"/>
    <property type="match status" value="1"/>
</dbReference>
<keyword evidence="14" id="KW-0489">Methyltransferase</keyword>
<dbReference type="PANTHER" id="PTHR43775:SF37">
    <property type="entry name" value="SI:DKEY-61P9.11"/>
    <property type="match status" value="1"/>
</dbReference>
<evidence type="ECO:0000256" key="4">
    <source>
        <dbReference type="ARBA" id="ARBA00022679"/>
    </source>
</evidence>
<dbReference type="Pfam" id="PF14765">
    <property type="entry name" value="PS-DH"/>
    <property type="match status" value="1"/>
</dbReference>
<feature type="domain" description="MOSC" evidence="11">
    <location>
        <begin position="2378"/>
        <end position="2468"/>
    </location>
</feature>
<dbReference type="PROSITE" id="PS01162">
    <property type="entry name" value="QOR_ZETA_CRYSTAL"/>
    <property type="match status" value="1"/>
</dbReference>
<reference evidence="14 15" key="1">
    <citation type="submission" date="2020-08" db="EMBL/GenBank/DDBJ databases">
        <title>Genomic Encyclopedia of Type Strains, Phase IV (KMG-IV): sequencing the most valuable type-strain genomes for metagenomic binning, comparative biology and taxonomic classification.</title>
        <authorList>
            <person name="Goeker M."/>
        </authorList>
    </citation>
    <scope>NUCLEOTIDE SEQUENCE [LARGE SCALE GENOMIC DNA]</scope>
    <source>
        <strain evidence="14 15">DSM 40141</strain>
    </source>
</reference>
<dbReference type="Pfam" id="PF21089">
    <property type="entry name" value="PKS_DH_N"/>
    <property type="match status" value="1"/>
</dbReference>
<dbReference type="Pfam" id="PF08240">
    <property type="entry name" value="ADH_N"/>
    <property type="match status" value="1"/>
</dbReference>
<keyword evidence="15" id="KW-1185">Reference proteome</keyword>
<comment type="pathway">
    <text evidence="1">Antibiotic biosynthesis.</text>
</comment>
<keyword evidence="4 14" id="KW-0808">Transferase</keyword>
<dbReference type="InterPro" id="IPR036736">
    <property type="entry name" value="ACP-like_sf"/>
</dbReference>
<dbReference type="RefSeq" id="WP_185029936.1">
    <property type="nucleotide sequence ID" value="NZ_BNBN01000005.1"/>
</dbReference>
<dbReference type="InterPro" id="IPR042104">
    <property type="entry name" value="PKS_dehydratase_sf"/>
</dbReference>
<dbReference type="Pfam" id="PF02801">
    <property type="entry name" value="Ketoacyl-synt_C"/>
    <property type="match status" value="1"/>
</dbReference>
<dbReference type="Pfam" id="PF00550">
    <property type="entry name" value="PP-binding"/>
    <property type="match status" value="1"/>
</dbReference>
<evidence type="ECO:0000256" key="5">
    <source>
        <dbReference type="ARBA" id="ARBA00022857"/>
    </source>
</evidence>
<dbReference type="InterPro" id="IPR020841">
    <property type="entry name" value="PKS_Beta-ketoAc_synthase_dom"/>
</dbReference>
<dbReference type="InterPro" id="IPR032821">
    <property type="entry name" value="PKS_assoc"/>
</dbReference>
<dbReference type="InterPro" id="IPR020843">
    <property type="entry name" value="ER"/>
</dbReference>
<dbReference type="InterPro" id="IPR049551">
    <property type="entry name" value="PKS_DH_C"/>
</dbReference>
<dbReference type="Gene3D" id="3.40.50.150">
    <property type="entry name" value="Vaccinia Virus protein VP39"/>
    <property type="match status" value="1"/>
</dbReference>
<dbReference type="SUPFAM" id="SSF55048">
    <property type="entry name" value="Probable ACP-binding domain of malonyl-CoA ACP transacylase"/>
    <property type="match status" value="1"/>
</dbReference>
<dbReference type="PROSITE" id="PS50075">
    <property type="entry name" value="CARRIER"/>
    <property type="match status" value="1"/>
</dbReference>
<dbReference type="InterPro" id="IPR002364">
    <property type="entry name" value="Quin_OxRdtase/zeta-crystal_CS"/>
</dbReference>
<feature type="domain" description="Ketosynthase family 3 (KS3)" evidence="12">
    <location>
        <begin position="1"/>
        <end position="421"/>
    </location>
</feature>
<dbReference type="PROSITE" id="PS00012">
    <property type="entry name" value="PHOSPHOPANTETHEINE"/>
    <property type="match status" value="1"/>
</dbReference>
<keyword evidence="2" id="KW-0596">Phosphopantetheine</keyword>
<dbReference type="InterPro" id="IPR014043">
    <property type="entry name" value="Acyl_transferase_dom"/>
</dbReference>
<dbReference type="InterPro" id="IPR005302">
    <property type="entry name" value="MoCF_Sase_C"/>
</dbReference>
<dbReference type="GO" id="GO:0005737">
    <property type="term" value="C:cytoplasm"/>
    <property type="evidence" value="ECO:0007669"/>
    <property type="project" value="TreeGrafter"/>
</dbReference>
<dbReference type="GO" id="GO:0030170">
    <property type="term" value="F:pyridoxal phosphate binding"/>
    <property type="evidence" value="ECO:0007669"/>
    <property type="project" value="InterPro"/>
</dbReference>
<keyword evidence="7" id="KW-0511">Multifunctional enzyme</keyword>
<dbReference type="InterPro" id="IPR050091">
    <property type="entry name" value="PKS_NRPS_Biosynth_Enz"/>
</dbReference>
<dbReference type="SUPFAM" id="SSF47336">
    <property type="entry name" value="ACP-like"/>
    <property type="match status" value="1"/>
</dbReference>
<protein>
    <submittedName>
        <fullName evidence="14">Acyl transferase domain-containing protein/NADPH:quinone reductase-like Zn-dependent oxidoreductase/SAM-dependent methyltransferase/acyl carrier protein</fullName>
    </submittedName>
</protein>
<dbReference type="Gene3D" id="3.10.129.110">
    <property type="entry name" value="Polyketide synthase dehydratase"/>
    <property type="match status" value="1"/>
</dbReference>
<dbReference type="InterPro" id="IPR014031">
    <property type="entry name" value="Ketoacyl_synth_C"/>
</dbReference>
<dbReference type="GO" id="GO:0006633">
    <property type="term" value="P:fatty acid biosynthetic process"/>
    <property type="evidence" value="ECO:0007669"/>
    <property type="project" value="InterPro"/>
</dbReference>
<dbReference type="Pfam" id="PF16197">
    <property type="entry name" value="KAsynt_C_assoc"/>
    <property type="match status" value="1"/>
</dbReference>
<evidence type="ECO:0000259" key="10">
    <source>
        <dbReference type="PROSITE" id="PS50075"/>
    </source>
</evidence>
<accession>A0A7X0LPJ5</accession>
<evidence type="ECO:0000256" key="1">
    <source>
        <dbReference type="ARBA" id="ARBA00004792"/>
    </source>
</evidence>
<organism evidence="14 15">
    <name type="scientific">Streptomyces candidus</name>
    <dbReference type="NCBI Taxonomy" id="67283"/>
    <lineage>
        <taxon>Bacteria</taxon>
        <taxon>Bacillati</taxon>
        <taxon>Actinomycetota</taxon>
        <taxon>Actinomycetes</taxon>
        <taxon>Kitasatosporales</taxon>
        <taxon>Streptomycetaceae</taxon>
        <taxon>Streptomyces</taxon>
    </lineage>
</organism>
<dbReference type="InterPro" id="IPR013968">
    <property type="entry name" value="PKS_KR"/>
</dbReference>
<dbReference type="InterPro" id="IPR020807">
    <property type="entry name" value="PKS_DH"/>
</dbReference>
<dbReference type="InterPro" id="IPR029063">
    <property type="entry name" value="SAM-dependent_MTases_sf"/>
</dbReference>
<feature type="region of interest" description="N-terminal hotdog fold" evidence="9">
    <location>
        <begin position="892"/>
        <end position="1011"/>
    </location>
</feature>
<dbReference type="SMART" id="SM00829">
    <property type="entry name" value="PKS_ER"/>
    <property type="match status" value="1"/>
</dbReference>
<dbReference type="Pfam" id="PF00107">
    <property type="entry name" value="ADH_zinc_N"/>
    <property type="match status" value="1"/>
</dbReference>
<dbReference type="InterPro" id="IPR001227">
    <property type="entry name" value="Ac_transferase_dom_sf"/>
</dbReference>
<name>A0A7X0LPJ5_9ACTN</name>